<protein>
    <submittedName>
        <fullName evidence="2">DUF1566 domain-containing protein</fullName>
    </submittedName>
</protein>
<gene>
    <name evidence="2" type="ORF">F7R26_012630</name>
</gene>
<dbReference type="InterPro" id="IPR011460">
    <property type="entry name" value="Lcl_C"/>
</dbReference>
<proteinExistence type="predicted"/>
<dbReference type="AlphaFoldDB" id="A0A643G4B5"/>
<dbReference type="Proteomes" id="UP000397656">
    <property type="component" value="Chromosome 1"/>
</dbReference>
<evidence type="ECO:0000313" key="2">
    <source>
        <dbReference type="EMBL" id="QOT75088.1"/>
    </source>
</evidence>
<dbReference type="Pfam" id="PF07603">
    <property type="entry name" value="Lcl_C"/>
    <property type="match status" value="1"/>
</dbReference>
<dbReference type="EMBL" id="CP062803">
    <property type="protein sequence ID" value="QOT75088.1"/>
    <property type="molecule type" value="Genomic_DNA"/>
</dbReference>
<dbReference type="GeneID" id="98401755"/>
<organism evidence="2 3">
    <name type="scientific">Cupriavidus basilensis</name>
    <dbReference type="NCBI Taxonomy" id="68895"/>
    <lineage>
        <taxon>Bacteria</taxon>
        <taxon>Pseudomonadati</taxon>
        <taxon>Pseudomonadota</taxon>
        <taxon>Betaproteobacteria</taxon>
        <taxon>Burkholderiales</taxon>
        <taxon>Burkholderiaceae</taxon>
        <taxon>Cupriavidus</taxon>
    </lineage>
</organism>
<name>A0A643G4B5_9BURK</name>
<evidence type="ECO:0000313" key="3">
    <source>
        <dbReference type="Proteomes" id="UP000397656"/>
    </source>
</evidence>
<reference evidence="2 3" key="1">
    <citation type="submission" date="2020-10" db="EMBL/GenBank/DDBJ databases">
        <title>Complete genome sequence of Cupriavidus basilensis CCUG 49340T.</title>
        <authorList>
            <person name="Salva-Serra F."/>
            <person name="Donoso R.A."/>
            <person name="Cho K.H."/>
            <person name="Yoo J.A."/>
            <person name="Lee K."/>
            <person name="Yoon S.-H."/>
            <person name="Perez-Pantoja D."/>
            <person name="Moore E.R.B."/>
        </authorList>
    </citation>
    <scope>NUCLEOTIDE SEQUENCE [LARGE SCALE GENOMIC DNA]</scope>
    <source>
        <strain evidence="3">CCUG 49340</strain>
    </source>
</reference>
<dbReference type="RefSeq" id="WP_150983253.1">
    <property type="nucleotide sequence ID" value="NZ_CP062803.1"/>
</dbReference>
<evidence type="ECO:0000259" key="1">
    <source>
        <dbReference type="Pfam" id="PF07603"/>
    </source>
</evidence>
<accession>A0A643G4B5</accession>
<sequence length="218" mass="23609">MNAVTAVEASAVRNTITQAALNAILVGDPLGGGFYAGQIRQADGIYALIVAPKDGGEHDDIVWNGDRSRVEGALSYFDGAANTAAMAEAGSDLGKWALGLQANGYHDWYLPARDELEIIYRSLKPTAGNYAGFRDGDNASSVPVGYPYTEQLPAQTSAAAFQADGAEAFEEEWYWTSTQSERHSGSAWTQSFNDGYQDSYHKGNEFRARAVRRLLVIQ</sequence>
<feature type="domain" description="Lcl C-terminal" evidence="1">
    <location>
        <begin position="80"/>
        <end position="212"/>
    </location>
</feature>